<dbReference type="SUPFAM" id="SSF47027">
    <property type="entry name" value="Acyl-CoA binding protein"/>
    <property type="match status" value="1"/>
</dbReference>
<name>A0AA38TV22_9ASTR</name>
<gene>
    <name evidence="4" type="ORF">OSB04_003534</name>
</gene>
<dbReference type="InterPro" id="IPR014352">
    <property type="entry name" value="FERM/acyl-CoA-bd_prot_sf"/>
</dbReference>
<keyword evidence="2" id="KW-0446">Lipid-binding</keyword>
<dbReference type="GO" id="GO:0000062">
    <property type="term" value="F:fatty-acyl-CoA binding"/>
    <property type="evidence" value="ECO:0007669"/>
    <property type="project" value="InterPro"/>
</dbReference>
<dbReference type="InterPro" id="IPR000582">
    <property type="entry name" value="Acyl-CoA-binding_protein"/>
</dbReference>
<dbReference type="PROSITE" id="PS51228">
    <property type="entry name" value="ACB_2"/>
    <property type="match status" value="1"/>
</dbReference>
<organism evidence="4 5">
    <name type="scientific">Centaurea solstitialis</name>
    <name type="common">yellow star-thistle</name>
    <dbReference type="NCBI Taxonomy" id="347529"/>
    <lineage>
        <taxon>Eukaryota</taxon>
        <taxon>Viridiplantae</taxon>
        <taxon>Streptophyta</taxon>
        <taxon>Embryophyta</taxon>
        <taxon>Tracheophyta</taxon>
        <taxon>Spermatophyta</taxon>
        <taxon>Magnoliopsida</taxon>
        <taxon>eudicotyledons</taxon>
        <taxon>Gunneridae</taxon>
        <taxon>Pentapetalae</taxon>
        <taxon>asterids</taxon>
        <taxon>campanulids</taxon>
        <taxon>Asterales</taxon>
        <taxon>Asteraceae</taxon>
        <taxon>Carduoideae</taxon>
        <taxon>Cardueae</taxon>
        <taxon>Centaureinae</taxon>
        <taxon>Centaurea</taxon>
    </lineage>
</organism>
<dbReference type="AlphaFoldDB" id="A0AA38TV22"/>
<dbReference type="Gene3D" id="1.20.80.10">
    <property type="match status" value="1"/>
</dbReference>
<feature type="domain" description="ACB" evidence="3">
    <location>
        <begin position="1"/>
        <end position="40"/>
    </location>
</feature>
<dbReference type="EMBL" id="JARYMX010000001">
    <property type="protein sequence ID" value="KAJ9567568.1"/>
    <property type="molecule type" value="Genomic_DNA"/>
</dbReference>
<sequence length="128" mass="14316">MEGTDYCARNAWQKLGNMNPDVAMEQYIALLSEKVPGWSQGIHHVVSVLRCSYSFLSQISDFCNLGRDLFESITLAGNRCANLNNDLNCRHFSERKVGHGFLRKREIESCSAVADLSGVSDSVDKDKQ</sequence>
<dbReference type="InterPro" id="IPR035984">
    <property type="entry name" value="Acyl-CoA-binding_sf"/>
</dbReference>
<comment type="similarity">
    <text evidence="1">Belongs to the ACBP family.</text>
</comment>
<evidence type="ECO:0000259" key="3">
    <source>
        <dbReference type="PROSITE" id="PS51228"/>
    </source>
</evidence>
<proteinExistence type="inferred from homology"/>
<protein>
    <recommendedName>
        <fullName evidence="3">ACB domain-containing protein</fullName>
    </recommendedName>
</protein>
<reference evidence="4" key="1">
    <citation type="submission" date="2023-03" db="EMBL/GenBank/DDBJ databases">
        <title>Chromosome-scale reference genome and RAD-based genetic map of yellow starthistle (Centaurea solstitialis) reveal putative structural variation and QTLs associated with invader traits.</title>
        <authorList>
            <person name="Reatini B."/>
            <person name="Cang F.A."/>
            <person name="Jiang Q."/>
            <person name="Mckibben M.T.W."/>
            <person name="Barker M.S."/>
            <person name="Rieseberg L.H."/>
            <person name="Dlugosch K.M."/>
        </authorList>
    </citation>
    <scope>NUCLEOTIDE SEQUENCE</scope>
    <source>
        <strain evidence="4">CAN-66</strain>
        <tissue evidence="4">Leaf</tissue>
    </source>
</reference>
<evidence type="ECO:0000313" key="4">
    <source>
        <dbReference type="EMBL" id="KAJ9567568.1"/>
    </source>
</evidence>
<comment type="caution">
    <text evidence="4">The sequence shown here is derived from an EMBL/GenBank/DDBJ whole genome shotgun (WGS) entry which is preliminary data.</text>
</comment>
<evidence type="ECO:0000256" key="1">
    <source>
        <dbReference type="ARBA" id="ARBA00005567"/>
    </source>
</evidence>
<evidence type="ECO:0000256" key="2">
    <source>
        <dbReference type="ARBA" id="ARBA00023121"/>
    </source>
</evidence>
<evidence type="ECO:0000313" key="5">
    <source>
        <dbReference type="Proteomes" id="UP001172457"/>
    </source>
</evidence>
<keyword evidence="5" id="KW-1185">Reference proteome</keyword>
<dbReference type="Proteomes" id="UP001172457">
    <property type="component" value="Chromosome 1"/>
</dbReference>
<accession>A0AA38TV22</accession>